<evidence type="ECO:0000313" key="1">
    <source>
        <dbReference type="EMBL" id="MBL1080846.1"/>
    </source>
</evidence>
<gene>
    <name evidence="1" type="ORF">JK359_02460</name>
</gene>
<evidence type="ECO:0000313" key="2">
    <source>
        <dbReference type="Proteomes" id="UP000661858"/>
    </source>
</evidence>
<name>A0A937JL08_9ACTN</name>
<dbReference type="RefSeq" id="WP_201831083.1">
    <property type="nucleotide sequence ID" value="NZ_JAERRK010000001.1"/>
</dbReference>
<sequence length="136" mass="14134">MTVTAERSSANLQRSLGDPAISYPTEAYSIVSPVSGYRGVVAVEESGGQVLELGDRQLGSAHRELAGAGLWTELSSAAGLLGLRAVGPLDDLEGPVVCISTSSGFKNLGLGSRATETVTPEWDEVHRRLRAAGIAL</sequence>
<protein>
    <recommendedName>
        <fullName evidence="3">Pyridoxal-phosphate dependent enzyme</fullName>
    </recommendedName>
</protein>
<dbReference type="InterPro" id="IPR036052">
    <property type="entry name" value="TrpB-like_PALP_sf"/>
</dbReference>
<reference evidence="1" key="1">
    <citation type="submission" date="2021-01" db="EMBL/GenBank/DDBJ databases">
        <title>WGS of actinomycetes isolated from Thailand.</title>
        <authorList>
            <person name="Thawai C."/>
        </authorList>
    </citation>
    <scope>NUCLEOTIDE SEQUENCE</scope>
    <source>
        <strain evidence="1">RCU-197</strain>
    </source>
</reference>
<dbReference type="AlphaFoldDB" id="A0A937JL08"/>
<keyword evidence="2" id="KW-1185">Reference proteome</keyword>
<organism evidence="1 2">
    <name type="scientific">Streptomyces actinomycinicus</name>
    <dbReference type="NCBI Taxonomy" id="1695166"/>
    <lineage>
        <taxon>Bacteria</taxon>
        <taxon>Bacillati</taxon>
        <taxon>Actinomycetota</taxon>
        <taxon>Actinomycetes</taxon>
        <taxon>Kitasatosporales</taxon>
        <taxon>Streptomycetaceae</taxon>
        <taxon>Streptomyces</taxon>
    </lineage>
</organism>
<dbReference type="GO" id="GO:1901605">
    <property type="term" value="P:alpha-amino acid metabolic process"/>
    <property type="evidence" value="ECO:0007669"/>
    <property type="project" value="UniProtKB-ARBA"/>
</dbReference>
<proteinExistence type="predicted"/>
<dbReference type="Proteomes" id="UP000661858">
    <property type="component" value="Unassembled WGS sequence"/>
</dbReference>
<accession>A0A937JL08</accession>
<evidence type="ECO:0008006" key="3">
    <source>
        <dbReference type="Google" id="ProtNLM"/>
    </source>
</evidence>
<dbReference type="Gene3D" id="3.40.50.1100">
    <property type="match status" value="1"/>
</dbReference>
<dbReference type="SUPFAM" id="SSF53686">
    <property type="entry name" value="Tryptophan synthase beta subunit-like PLP-dependent enzymes"/>
    <property type="match status" value="1"/>
</dbReference>
<comment type="caution">
    <text evidence="1">The sequence shown here is derived from an EMBL/GenBank/DDBJ whole genome shotgun (WGS) entry which is preliminary data.</text>
</comment>
<dbReference type="EMBL" id="JAERRK010000001">
    <property type="protein sequence ID" value="MBL1080846.1"/>
    <property type="molecule type" value="Genomic_DNA"/>
</dbReference>